<reference evidence="3 4" key="1">
    <citation type="submission" date="2019-11" db="EMBL/GenBank/DDBJ databases">
        <title>Comparative genomics of hydrocarbon-degrading Desulfosarcina strains.</title>
        <authorList>
            <person name="Watanabe M."/>
            <person name="Kojima H."/>
            <person name="Fukui M."/>
        </authorList>
    </citation>
    <scope>NUCLEOTIDE SEQUENCE [LARGE SCALE GENOMIC DNA]</scope>
    <source>
        <strain evidence="4">oXyS1</strain>
    </source>
</reference>
<dbReference type="InterPro" id="IPR005586">
    <property type="entry name" value="ABC_trans_aux"/>
</dbReference>
<evidence type="ECO:0000313" key="3">
    <source>
        <dbReference type="EMBL" id="BBO92330.1"/>
    </source>
</evidence>
<dbReference type="EMBL" id="AP021879">
    <property type="protein sequence ID" value="BBO92330.1"/>
    <property type="molecule type" value="Genomic_DNA"/>
</dbReference>
<sequence>MNVCMARFKWTATIIFCLSIVACVGKVSAPTQFYMIDPVPPTSAHPVPVSGSLTVRVNLDPVEIPEYLNRPQIVTHLDRPEYQIDEFHRWLEPLRDNLTRVIAENLSEMLGTEGIDVVSMSLPVETDFSVVVQILRLDGKIGQFMVLVARWSLFDRTDNTLSMTKRYVIQAAMDDDSYQSLVKVHNRLIESLSREIASGIRPIVLHPTGP</sequence>
<accession>A0A5K8AKK0</accession>
<keyword evidence="3" id="KW-0449">Lipoprotein</keyword>
<dbReference type="Pfam" id="PF03886">
    <property type="entry name" value="ABC_trans_aux"/>
    <property type="match status" value="1"/>
</dbReference>
<keyword evidence="1" id="KW-0732">Signal</keyword>
<feature type="signal peptide" evidence="1">
    <location>
        <begin position="1"/>
        <end position="29"/>
    </location>
</feature>
<dbReference type="Proteomes" id="UP000422108">
    <property type="component" value="Chromosome"/>
</dbReference>
<dbReference type="RefSeq" id="WP_155313090.1">
    <property type="nucleotide sequence ID" value="NZ_AP021879.1"/>
</dbReference>
<evidence type="ECO:0000313" key="4">
    <source>
        <dbReference type="Proteomes" id="UP000422108"/>
    </source>
</evidence>
<feature type="domain" description="ABC-type transport auxiliary lipoprotein component" evidence="2">
    <location>
        <begin position="44"/>
        <end position="197"/>
    </location>
</feature>
<name>A0A5K8AKK0_9BACT</name>
<evidence type="ECO:0000256" key="1">
    <source>
        <dbReference type="SAM" id="SignalP"/>
    </source>
</evidence>
<keyword evidence="4" id="KW-1185">Reference proteome</keyword>
<organism evidence="3 4">
    <name type="scientific">Desulfosarcina ovata subsp. ovata</name>
    <dbReference type="NCBI Taxonomy" id="2752305"/>
    <lineage>
        <taxon>Bacteria</taxon>
        <taxon>Pseudomonadati</taxon>
        <taxon>Thermodesulfobacteriota</taxon>
        <taxon>Desulfobacteria</taxon>
        <taxon>Desulfobacterales</taxon>
        <taxon>Desulfosarcinaceae</taxon>
        <taxon>Desulfosarcina</taxon>
    </lineage>
</organism>
<gene>
    <name evidence="3" type="ORF">DSCOOX_55100</name>
</gene>
<feature type="chain" id="PRO_5024450383" evidence="1">
    <location>
        <begin position="30"/>
        <end position="210"/>
    </location>
</feature>
<dbReference type="SUPFAM" id="SSF159594">
    <property type="entry name" value="XCC0632-like"/>
    <property type="match status" value="1"/>
</dbReference>
<protein>
    <submittedName>
        <fullName evidence="3">Lipoprotein</fullName>
    </submittedName>
</protein>
<proteinExistence type="predicted"/>
<dbReference type="Gene3D" id="3.40.50.10610">
    <property type="entry name" value="ABC-type transport auxiliary lipoprotein component"/>
    <property type="match status" value="1"/>
</dbReference>
<evidence type="ECO:0000259" key="2">
    <source>
        <dbReference type="Pfam" id="PF03886"/>
    </source>
</evidence>
<dbReference type="AlphaFoldDB" id="A0A5K8AKK0"/>
<dbReference type="PROSITE" id="PS51257">
    <property type="entry name" value="PROKAR_LIPOPROTEIN"/>
    <property type="match status" value="1"/>
</dbReference>